<gene>
    <name evidence="4" type="ORF">LANO_0F02058G</name>
</gene>
<dbReference type="OrthoDB" id="5395343at2759"/>
<sequence>MSFDETHVEAFSRPLHYDLVNGKQQLNSLRFIGSYWEIPSSLMDLTQLPSIVAESDLPRELLHVLAHGNSFGKHVFKTSDDGLNQLFVFEYYLNEYWSLWKPVCFALEELDCLPKLVTSDASKAVTRSSTHLSKWADLDISDLLHVWKEDRQLYIKEDSELMGDLDMKSCRKQSERSRQKKSSERDWSIVEPKIYLQKKYYETLFSLRIPLVYFVKSNLVRTKNLSQDLENTNHIAYQTHLTDLLLEVEDFDARHNSGIMEYDLNSETISGIRDNCLAKIGDLLTSGVSNTFKDISLAFKVRELKLQIVLLLELIALSCMDSQLDNFEEKYKFRMRKRAKRLASTKISSRSNSKWARKETKAQSLDYCEKLDVYLDKLCIIDTMLLIDASIQKSSPVKDDGVNSAAARVRELKKNMLNSGKETSSQGFITYVLIPHFMKKTPHAVDFISRKIKSPRFDHPIRVEKRNTSNLSAAANNHDYTNSYEPSSSPPSEVNAKESSVTSPLSPEHYQLNTHVYKRITLSQRPPTLNSRGSSHLSEALELESGSSKKYISATRGNSDLFLNKLQRRQLPATDLITDSGSTVSRSKSELVGMSEARPKQPLINRTSSTGVFQRVNKRKLDPRKTTLVSSNLNVQVQATPYGKNRSAVSLQVHNPTIIESPSINVEDYNSNIGPLASRPVSHIGTPSKFLPQDHMQVPASGAKATDNNYDVIDSSRSEKVKKVRRRLFAPE</sequence>
<dbReference type="PANTHER" id="PTHR28067">
    <property type="entry name" value="DNA REPLICATION REGULATOR SLD3"/>
    <property type="match status" value="1"/>
</dbReference>
<evidence type="ECO:0000313" key="4">
    <source>
        <dbReference type="EMBL" id="SCU99510.1"/>
    </source>
</evidence>
<reference evidence="5" key="1">
    <citation type="submission" date="2016-03" db="EMBL/GenBank/DDBJ databases">
        <authorList>
            <person name="Devillers Hugo."/>
        </authorList>
    </citation>
    <scope>NUCLEOTIDE SEQUENCE [LARGE SCALE GENOMIC DNA]</scope>
</reference>
<feature type="domain" description="DNA replication regulator Sld3 C-terminal" evidence="2">
    <location>
        <begin position="194"/>
        <end position="261"/>
    </location>
</feature>
<protein>
    <submittedName>
        <fullName evidence="4">LANO_0F02058g1_1</fullName>
    </submittedName>
</protein>
<organism evidence="4 5">
    <name type="scientific">Lachancea nothofagi CBS 11611</name>
    <dbReference type="NCBI Taxonomy" id="1266666"/>
    <lineage>
        <taxon>Eukaryota</taxon>
        <taxon>Fungi</taxon>
        <taxon>Dikarya</taxon>
        <taxon>Ascomycota</taxon>
        <taxon>Saccharomycotina</taxon>
        <taxon>Saccharomycetes</taxon>
        <taxon>Saccharomycetales</taxon>
        <taxon>Saccharomycetaceae</taxon>
        <taxon>Lachancea</taxon>
    </lineage>
</organism>
<keyword evidence="5" id="KW-1185">Reference proteome</keyword>
<accession>A0A1G4K6R2</accession>
<dbReference type="Proteomes" id="UP000189911">
    <property type="component" value="Chromosome F"/>
</dbReference>
<dbReference type="AlphaFoldDB" id="A0A1G4K6R2"/>
<dbReference type="PANTHER" id="PTHR28067:SF1">
    <property type="entry name" value="DNA REPLICATION REGULATOR SLD3"/>
    <property type="match status" value="1"/>
</dbReference>
<feature type="domain" description="DNA replication regulator Sld3 C-terminal" evidence="2">
    <location>
        <begin position="290"/>
        <end position="700"/>
    </location>
</feature>
<dbReference type="InterPro" id="IPR013948">
    <property type="entry name" value="DNA_replication_reg_Sld3_C"/>
</dbReference>
<dbReference type="InterPro" id="IPR042511">
    <property type="entry name" value="Sld3"/>
</dbReference>
<dbReference type="InterPro" id="IPR041393">
    <property type="entry name" value="Sld3_N"/>
</dbReference>
<dbReference type="Pfam" id="PF18523">
    <property type="entry name" value="Sld3_N"/>
    <property type="match status" value="1"/>
</dbReference>
<evidence type="ECO:0000259" key="2">
    <source>
        <dbReference type="Pfam" id="PF08639"/>
    </source>
</evidence>
<evidence type="ECO:0000259" key="3">
    <source>
        <dbReference type="Pfam" id="PF18523"/>
    </source>
</evidence>
<evidence type="ECO:0000313" key="5">
    <source>
        <dbReference type="Proteomes" id="UP000189911"/>
    </source>
</evidence>
<dbReference type="EMBL" id="LT598452">
    <property type="protein sequence ID" value="SCU99510.1"/>
    <property type="molecule type" value="Genomic_DNA"/>
</dbReference>
<proteinExistence type="predicted"/>
<dbReference type="GO" id="GO:0031261">
    <property type="term" value="C:DNA replication preinitiation complex"/>
    <property type="evidence" value="ECO:0007669"/>
    <property type="project" value="TreeGrafter"/>
</dbReference>
<dbReference type="GO" id="GO:0006270">
    <property type="term" value="P:DNA replication initiation"/>
    <property type="evidence" value="ECO:0007669"/>
    <property type="project" value="InterPro"/>
</dbReference>
<feature type="domain" description="Sld3 N-terminal" evidence="3">
    <location>
        <begin position="31"/>
        <end position="149"/>
    </location>
</feature>
<name>A0A1G4K6R2_9SACH</name>
<feature type="region of interest" description="Disordered" evidence="1">
    <location>
        <begin position="459"/>
        <end position="510"/>
    </location>
</feature>
<dbReference type="Gene3D" id="1.20.58.2130">
    <property type="match status" value="1"/>
</dbReference>
<evidence type="ECO:0000256" key="1">
    <source>
        <dbReference type="SAM" id="MobiDB-lite"/>
    </source>
</evidence>
<dbReference type="Pfam" id="PF08639">
    <property type="entry name" value="Sld3_STD"/>
    <property type="match status" value="2"/>
</dbReference>
<feature type="compositionally biased region" description="Polar residues" evidence="1">
    <location>
        <begin position="468"/>
        <end position="485"/>
    </location>
</feature>